<keyword evidence="3" id="KW-1185">Reference proteome</keyword>
<organism evidence="2 3">
    <name type="scientific">Halorubrum trapanicum</name>
    <dbReference type="NCBI Taxonomy" id="29284"/>
    <lineage>
        <taxon>Archaea</taxon>
        <taxon>Methanobacteriati</taxon>
        <taxon>Methanobacteriota</taxon>
        <taxon>Stenosarchaea group</taxon>
        <taxon>Halobacteria</taxon>
        <taxon>Halobacteriales</taxon>
        <taxon>Haloferacaceae</taxon>
        <taxon>Halorubrum</taxon>
    </lineage>
</organism>
<protein>
    <submittedName>
        <fullName evidence="2">ABC-type microcin C transport system permease subunit YejB</fullName>
    </submittedName>
</protein>
<keyword evidence="1" id="KW-0812">Transmembrane</keyword>
<keyword evidence="1" id="KW-1133">Transmembrane helix</keyword>
<evidence type="ECO:0000313" key="2">
    <source>
        <dbReference type="EMBL" id="MBP1901966.1"/>
    </source>
</evidence>
<reference evidence="2 3" key="1">
    <citation type="submission" date="2021-03" db="EMBL/GenBank/DDBJ databases">
        <title>Genomic Encyclopedia of Type Strains, Phase IV (KMG-IV): sequencing the most valuable type-strain genomes for metagenomic binning, comparative biology and taxonomic classification.</title>
        <authorList>
            <person name="Goeker M."/>
        </authorList>
    </citation>
    <scope>NUCLEOTIDE SEQUENCE [LARGE SCALE GENOMIC DNA]</scope>
    <source>
        <strain evidence="2 3">DSM 12287</strain>
    </source>
</reference>
<dbReference type="AlphaFoldDB" id="A0A8J7UNK8"/>
<feature type="transmembrane region" description="Helical" evidence="1">
    <location>
        <begin position="39"/>
        <end position="62"/>
    </location>
</feature>
<gene>
    <name evidence="2" type="ORF">J2744_001649</name>
</gene>
<evidence type="ECO:0000256" key="1">
    <source>
        <dbReference type="SAM" id="Phobius"/>
    </source>
</evidence>
<keyword evidence="1" id="KW-0472">Membrane</keyword>
<sequence>MSGIALLTATKAVDAATTAVGLVYVPGIYEANTMVALLLHRMGVTTGLLVTSFAVIAVIALVTEVASITVCARRADAHLASVVRLVGYGVPSALFAAVSMYNVTKLVAGIEAATLF</sequence>
<dbReference type="Proteomes" id="UP000770586">
    <property type="component" value="Unassembled WGS sequence"/>
</dbReference>
<accession>A0A8J7UNK8</accession>
<dbReference type="EMBL" id="JAGGKE010000006">
    <property type="protein sequence ID" value="MBP1901966.1"/>
    <property type="molecule type" value="Genomic_DNA"/>
</dbReference>
<name>A0A8J7UNK8_9EURY</name>
<dbReference type="RefSeq" id="WP_245203273.1">
    <property type="nucleotide sequence ID" value="NZ_BAAADX010000002.1"/>
</dbReference>
<evidence type="ECO:0000313" key="3">
    <source>
        <dbReference type="Proteomes" id="UP000770586"/>
    </source>
</evidence>
<proteinExistence type="predicted"/>
<feature type="transmembrane region" description="Helical" evidence="1">
    <location>
        <begin position="82"/>
        <end position="101"/>
    </location>
</feature>
<comment type="caution">
    <text evidence="2">The sequence shown here is derived from an EMBL/GenBank/DDBJ whole genome shotgun (WGS) entry which is preliminary data.</text>
</comment>